<dbReference type="RefSeq" id="XP_064727425.1">
    <property type="nucleotide sequence ID" value="XM_064877038.1"/>
</dbReference>
<feature type="region of interest" description="Disordered" evidence="1">
    <location>
        <begin position="219"/>
        <end position="248"/>
    </location>
</feature>
<comment type="caution">
    <text evidence="2">The sequence shown here is derived from an EMBL/GenBank/DDBJ whole genome shotgun (WGS) entry which is preliminary data.</text>
</comment>
<dbReference type="Pfam" id="PF10199">
    <property type="entry name" value="Adaptin_binding"/>
    <property type="match status" value="1"/>
</dbReference>
<evidence type="ECO:0000256" key="1">
    <source>
        <dbReference type="SAM" id="MobiDB-lite"/>
    </source>
</evidence>
<feature type="region of interest" description="Disordered" evidence="1">
    <location>
        <begin position="367"/>
        <end position="400"/>
    </location>
</feature>
<protein>
    <submittedName>
        <fullName evidence="2">Uncharacterized protein</fullName>
    </submittedName>
</protein>
<feature type="compositionally biased region" description="Basic and acidic residues" evidence="1">
    <location>
        <begin position="369"/>
        <end position="391"/>
    </location>
</feature>
<dbReference type="EMBL" id="JAVHJV010000011">
    <property type="protein sequence ID" value="KAK5939335.1"/>
    <property type="molecule type" value="Genomic_DNA"/>
</dbReference>
<accession>A0ABR0RGG2</accession>
<keyword evidence="3" id="KW-1185">Reference proteome</keyword>
<gene>
    <name evidence="2" type="ORF">PMZ80_008639</name>
</gene>
<sequence length="400" mass="43977">MPPSKEPTHSGLRLLVLAPSTGQYQTETNPAETRESLGRDGNELLSTFLTGLTGSAPSKDLTTFAGYTSHPPLQLRNKYYAADVTLWCDELPANPDLEQWTKQMLSAEAKEAREVIGGIVVVFSHVQTAETTHDLQKLEVEKCMAYIKALNELREAIEDESGRDLATAAVVQDMTPKAAAMRRAEREGTGITSFAEALEESCVSDHGVFGWDVVAWQPESESSSGTDKGATKSSSGAQLDQPEQSRNQYGERIGIARILEVLEQTDWSAPIRAAEADDGYGLLSTEDLLDSDGEFTAPSLKPKINIQNNGTKDVVSEQSDEFQREIMGLHFALEEQRQQQTADPEGSGDELEVEQLAGLMERAVATREAAAEMSKEDREKFARREVSKMMRDMNVASSRR</sequence>
<dbReference type="PANTHER" id="PTHR28043">
    <property type="entry name" value="INCREASED RECOMBINATION CENTERS PROTEIN 6"/>
    <property type="match status" value="1"/>
</dbReference>
<dbReference type="InterPro" id="IPR034627">
    <property type="entry name" value="Irc6"/>
</dbReference>
<dbReference type="Gene3D" id="3.40.50.11960">
    <property type="match status" value="1"/>
</dbReference>
<dbReference type="PANTHER" id="PTHR28043:SF1">
    <property type="entry name" value="INCREASED RECOMBINATION CENTERS PROTEIN 6"/>
    <property type="match status" value="1"/>
</dbReference>
<dbReference type="GeneID" id="90002088"/>
<name>A0ABR0RGG2_9EURO</name>
<dbReference type="Proteomes" id="UP001334248">
    <property type="component" value="Unassembled WGS sequence"/>
</dbReference>
<reference evidence="2 3" key="1">
    <citation type="journal article" date="2023" name="Res Sq">
        <title>Genomic and morphological characterization of Knufia obscura isolated from the Mars 2020 spacecraft assembly facility.</title>
        <authorList>
            <person name="Chander A.M."/>
            <person name="Teixeira M.M."/>
            <person name="Singh N.K."/>
            <person name="Williams M.P."/>
            <person name="Parker C.W."/>
            <person name="Leo P."/>
            <person name="Stajich J.E."/>
            <person name="Torok T."/>
            <person name="Tighe S."/>
            <person name="Mason C.E."/>
            <person name="Venkateswaran K."/>
        </authorList>
    </citation>
    <scope>NUCLEOTIDE SEQUENCE [LARGE SCALE GENOMIC DNA]</scope>
    <source>
        <strain evidence="2 3">CCFEE 5817</strain>
    </source>
</reference>
<evidence type="ECO:0000313" key="3">
    <source>
        <dbReference type="Proteomes" id="UP001334248"/>
    </source>
</evidence>
<proteinExistence type="predicted"/>
<evidence type="ECO:0000313" key="2">
    <source>
        <dbReference type="EMBL" id="KAK5939335.1"/>
    </source>
</evidence>
<organism evidence="2 3">
    <name type="scientific">Knufia obscura</name>
    <dbReference type="NCBI Taxonomy" id="1635080"/>
    <lineage>
        <taxon>Eukaryota</taxon>
        <taxon>Fungi</taxon>
        <taxon>Dikarya</taxon>
        <taxon>Ascomycota</taxon>
        <taxon>Pezizomycotina</taxon>
        <taxon>Eurotiomycetes</taxon>
        <taxon>Chaetothyriomycetidae</taxon>
        <taxon>Chaetothyriales</taxon>
        <taxon>Trichomeriaceae</taxon>
        <taxon>Knufia</taxon>
    </lineage>
</organism>